<gene>
    <name evidence="3" type="ORF">LVY72_16275</name>
</gene>
<dbReference type="PANTHER" id="PTHR46268:SF6">
    <property type="entry name" value="UNIVERSAL STRESS PROTEIN UP12"/>
    <property type="match status" value="1"/>
</dbReference>
<name>A0ABS9L9U6_9MICC</name>
<evidence type="ECO:0000256" key="1">
    <source>
        <dbReference type="ARBA" id="ARBA00008791"/>
    </source>
</evidence>
<keyword evidence="4" id="KW-1185">Reference proteome</keyword>
<feature type="domain" description="UspA" evidence="2">
    <location>
        <begin position="156"/>
        <end position="279"/>
    </location>
</feature>
<accession>A0ABS9L9U6</accession>
<dbReference type="SUPFAM" id="SSF52402">
    <property type="entry name" value="Adenine nucleotide alpha hydrolases-like"/>
    <property type="match status" value="2"/>
</dbReference>
<sequence length="292" mass="31073">MRYVVGYQPDDRGADAVRLAVAIARTQGTGLDLVYVLPSDAPYLSETALGTRIGSGEEMISRAREEALALVPHDVPAEFKVRTAESFAEGLIEAAGEVQALLVVVGAASNGLFKRATIGSVANALLHASPVPVALAPRGYQRTEPVTRLTAFIGERPGAQAARDIAINAARRRKLPLRLVSIVALDVKDPGDTGEPLHQAHLHANSVLAEAATRIPEHQATVQVAHGRTIEEAIDSLDWEEGEIAMIGSSRLAQRNRLFLGSTANKVLRALPVPLVVVPRDHQGGLEGLRTS</sequence>
<dbReference type="InterPro" id="IPR014729">
    <property type="entry name" value="Rossmann-like_a/b/a_fold"/>
</dbReference>
<dbReference type="EMBL" id="JAKLTQ010000014">
    <property type="protein sequence ID" value="MCG2623454.1"/>
    <property type="molecule type" value="Genomic_DNA"/>
</dbReference>
<dbReference type="Gene3D" id="3.40.50.620">
    <property type="entry name" value="HUPs"/>
    <property type="match status" value="2"/>
</dbReference>
<dbReference type="RefSeq" id="WP_237822781.1">
    <property type="nucleotide sequence ID" value="NZ_JAKLTQ010000014.1"/>
</dbReference>
<evidence type="ECO:0000259" key="2">
    <source>
        <dbReference type="Pfam" id="PF00582"/>
    </source>
</evidence>
<feature type="domain" description="UspA" evidence="2">
    <location>
        <begin position="4"/>
        <end position="136"/>
    </location>
</feature>
<dbReference type="Proteomes" id="UP001165368">
    <property type="component" value="Unassembled WGS sequence"/>
</dbReference>
<comment type="similarity">
    <text evidence="1">Belongs to the universal stress protein A family.</text>
</comment>
<comment type="caution">
    <text evidence="3">The sequence shown here is derived from an EMBL/GenBank/DDBJ whole genome shotgun (WGS) entry which is preliminary data.</text>
</comment>
<evidence type="ECO:0000313" key="3">
    <source>
        <dbReference type="EMBL" id="MCG2623454.1"/>
    </source>
</evidence>
<dbReference type="PANTHER" id="PTHR46268">
    <property type="entry name" value="STRESS RESPONSE PROTEIN NHAX"/>
    <property type="match status" value="1"/>
</dbReference>
<dbReference type="Pfam" id="PF00582">
    <property type="entry name" value="Usp"/>
    <property type="match status" value="2"/>
</dbReference>
<organism evidence="3 4">
    <name type="scientific">Arthrobacter hankyongi</name>
    <dbReference type="NCBI Taxonomy" id="2904801"/>
    <lineage>
        <taxon>Bacteria</taxon>
        <taxon>Bacillati</taxon>
        <taxon>Actinomycetota</taxon>
        <taxon>Actinomycetes</taxon>
        <taxon>Micrococcales</taxon>
        <taxon>Micrococcaceae</taxon>
        <taxon>Arthrobacter</taxon>
    </lineage>
</organism>
<dbReference type="CDD" id="cd00293">
    <property type="entry name" value="USP-like"/>
    <property type="match status" value="2"/>
</dbReference>
<reference evidence="3" key="1">
    <citation type="submission" date="2022-01" db="EMBL/GenBank/DDBJ databases">
        <authorList>
            <person name="Jo J.-H."/>
            <person name="Im W.-T."/>
        </authorList>
    </citation>
    <scope>NUCLEOTIDE SEQUENCE</scope>
    <source>
        <strain evidence="3">I2-34</strain>
    </source>
</reference>
<dbReference type="InterPro" id="IPR006016">
    <property type="entry name" value="UspA"/>
</dbReference>
<proteinExistence type="inferred from homology"/>
<evidence type="ECO:0000313" key="4">
    <source>
        <dbReference type="Proteomes" id="UP001165368"/>
    </source>
</evidence>
<protein>
    <submittedName>
        <fullName evidence="3">Universal stress protein</fullName>
    </submittedName>
</protein>